<evidence type="ECO:0000256" key="1">
    <source>
        <dbReference type="SAM" id="Phobius"/>
    </source>
</evidence>
<proteinExistence type="predicted"/>
<feature type="transmembrane region" description="Helical" evidence="1">
    <location>
        <begin position="72"/>
        <end position="93"/>
    </location>
</feature>
<feature type="transmembrane region" description="Helical" evidence="1">
    <location>
        <begin position="46"/>
        <end position="66"/>
    </location>
</feature>
<keyword evidence="1" id="KW-0472">Membrane</keyword>
<comment type="caution">
    <text evidence="2">The sequence shown here is derived from an EMBL/GenBank/DDBJ whole genome shotgun (WGS) entry which is preliminary data.</text>
</comment>
<dbReference type="EMBL" id="JAEQBW010000001">
    <property type="protein sequence ID" value="MBK6264426.1"/>
    <property type="molecule type" value="Genomic_DNA"/>
</dbReference>
<accession>A0A934WWX2</accession>
<protein>
    <recommendedName>
        <fullName evidence="4">Alkyl hydroperoxide reductase</fullName>
    </recommendedName>
</protein>
<evidence type="ECO:0000313" key="2">
    <source>
        <dbReference type="EMBL" id="MBK6264426.1"/>
    </source>
</evidence>
<feature type="transmembrane region" description="Helical" evidence="1">
    <location>
        <begin position="105"/>
        <end position="124"/>
    </location>
</feature>
<dbReference type="RefSeq" id="WP_201430088.1">
    <property type="nucleotide sequence ID" value="NZ_JAEQBW010000001.1"/>
</dbReference>
<gene>
    <name evidence="2" type="ORF">JKA74_05205</name>
</gene>
<evidence type="ECO:0008006" key="4">
    <source>
        <dbReference type="Google" id="ProtNLM"/>
    </source>
</evidence>
<dbReference type="AlphaFoldDB" id="A0A934WWX2"/>
<feature type="transmembrane region" description="Helical" evidence="1">
    <location>
        <begin position="6"/>
        <end position="26"/>
    </location>
</feature>
<dbReference type="Proteomes" id="UP000611723">
    <property type="component" value="Unassembled WGS sequence"/>
</dbReference>
<sequence>MVQPWMRGVLLIGAVYNIAWALFLYWKPGSYIKWISEGEQTENPWVIYQAIGVGIIGLCMFLSTLYPIKLRWLIVLTFIAKLLGGLFVYQLIMEAMFTKKFMFHLLMNDLVWLIPLFLTSWAAFKSQNDR</sequence>
<keyword evidence="1" id="KW-0812">Transmembrane</keyword>
<reference evidence="2" key="1">
    <citation type="submission" date="2021-01" db="EMBL/GenBank/DDBJ databases">
        <title>Marivirga aurantiaca sp. nov., isolated from intertidal surface sediments.</title>
        <authorList>
            <person name="Zhang M."/>
        </authorList>
    </citation>
    <scope>NUCLEOTIDE SEQUENCE</scope>
    <source>
        <strain evidence="2">S37H4</strain>
    </source>
</reference>
<organism evidence="2 3">
    <name type="scientific">Marivirga aurantiaca</name>
    <dbReference type="NCBI Taxonomy" id="2802615"/>
    <lineage>
        <taxon>Bacteria</taxon>
        <taxon>Pseudomonadati</taxon>
        <taxon>Bacteroidota</taxon>
        <taxon>Cytophagia</taxon>
        <taxon>Cytophagales</taxon>
        <taxon>Marivirgaceae</taxon>
        <taxon>Marivirga</taxon>
    </lineage>
</organism>
<evidence type="ECO:0000313" key="3">
    <source>
        <dbReference type="Proteomes" id="UP000611723"/>
    </source>
</evidence>
<keyword evidence="1" id="KW-1133">Transmembrane helix</keyword>
<name>A0A934WWX2_9BACT</name>
<keyword evidence="3" id="KW-1185">Reference proteome</keyword>